<dbReference type="EMBL" id="LBYA01000003">
    <property type="protein sequence ID" value="KKR44881.1"/>
    <property type="molecule type" value="Genomic_DNA"/>
</dbReference>
<evidence type="ECO:0000313" key="2">
    <source>
        <dbReference type="Proteomes" id="UP000034215"/>
    </source>
</evidence>
<organism evidence="1 2">
    <name type="scientific">Candidatus Woesebacteria bacterium GW2011_GWB1_40_12</name>
    <dbReference type="NCBI Taxonomy" id="1618576"/>
    <lineage>
        <taxon>Bacteria</taxon>
        <taxon>Candidatus Woeseibacteriota</taxon>
    </lineage>
</organism>
<dbReference type="AlphaFoldDB" id="A0A0G0R520"/>
<protein>
    <submittedName>
        <fullName evidence="1">Uncharacterized protein</fullName>
    </submittedName>
</protein>
<sequence>MSKLFFDNIIMFEEVDKAIKNVASSTEELNELRDIVDGIVNHKVVEKVLDKLPKEHHEGFLALFHKCPHDEVTIFEYINQKSGRDIREELENDLKSISSDILHELSPKDEVSEETGVSKK</sequence>
<comment type="caution">
    <text evidence="1">The sequence shown here is derived from an EMBL/GenBank/DDBJ whole genome shotgun (WGS) entry which is preliminary data.</text>
</comment>
<accession>A0A0G0R520</accession>
<reference evidence="1 2" key="1">
    <citation type="journal article" date="2015" name="Nature">
        <title>rRNA introns, odd ribosomes, and small enigmatic genomes across a large radiation of phyla.</title>
        <authorList>
            <person name="Brown C.T."/>
            <person name="Hug L.A."/>
            <person name="Thomas B.C."/>
            <person name="Sharon I."/>
            <person name="Castelle C.J."/>
            <person name="Singh A."/>
            <person name="Wilkins M.J."/>
            <person name="Williams K.H."/>
            <person name="Banfield J.F."/>
        </authorList>
    </citation>
    <scope>NUCLEOTIDE SEQUENCE [LARGE SCALE GENOMIC DNA]</scope>
</reference>
<evidence type="ECO:0000313" key="1">
    <source>
        <dbReference type="EMBL" id="KKR44881.1"/>
    </source>
</evidence>
<proteinExistence type="predicted"/>
<name>A0A0G0R520_9BACT</name>
<gene>
    <name evidence="1" type="ORF">UT76_C0003G0012</name>
</gene>
<dbReference type="Proteomes" id="UP000034215">
    <property type="component" value="Unassembled WGS sequence"/>
</dbReference>